<dbReference type="Proteomes" id="UP000271098">
    <property type="component" value="Unassembled WGS sequence"/>
</dbReference>
<dbReference type="AlphaFoldDB" id="A0A183D2T7"/>
<feature type="compositionally biased region" description="Basic and acidic residues" evidence="1">
    <location>
        <begin position="1"/>
        <end position="11"/>
    </location>
</feature>
<protein>
    <submittedName>
        <fullName evidence="2 4">Uncharacterized protein</fullName>
    </submittedName>
</protein>
<evidence type="ECO:0000256" key="1">
    <source>
        <dbReference type="SAM" id="MobiDB-lite"/>
    </source>
</evidence>
<organism evidence="4">
    <name type="scientific">Gongylonema pulchrum</name>
    <dbReference type="NCBI Taxonomy" id="637853"/>
    <lineage>
        <taxon>Eukaryota</taxon>
        <taxon>Metazoa</taxon>
        <taxon>Ecdysozoa</taxon>
        <taxon>Nematoda</taxon>
        <taxon>Chromadorea</taxon>
        <taxon>Rhabditida</taxon>
        <taxon>Spirurina</taxon>
        <taxon>Spiruromorpha</taxon>
        <taxon>Spiruroidea</taxon>
        <taxon>Gongylonematidae</taxon>
        <taxon>Gongylonema</taxon>
    </lineage>
</organism>
<proteinExistence type="predicted"/>
<evidence type="ECO:0000313" key="3">
    <source>
        <dbReference type="Proteomes" id="UP000271098"/>
    </source>
</evidence>
<reference evidence="4" key="1">
    <citation type="submission" date="2016-06" db="UniProtKB">
        <authorList>
            <consortium name="WormBaseParasite"/>
        </authorList>
    </citation>
    <scope>IDENTIFICATION</scope>
</reference>
<sequence>MHRVHRTECGRSEQYSRTNEARLGHNRPNKKIRNDDDDALGDGCAGKKKVLTDKVRTANEHRENYIQRKL</sequence>
<evidence type="ECO:0000313" key="4">
    <source>
        <dbReference type="WBParaSite" id="GPUH_0000303301-mRNA-1"/>
    </source>
</evidence>
<dbReference type="WBParaSite" id="GPUH_0000303301-mRNA-1">
    <property type="protein sequence ID" value="GPUH_0000303301-mRNA-1"/>
    <property type="gene ID" value="GPUH_0000303301"/>
</dbReference>
<dbReference type="EMBL" id="UYRT01004892">
    <property type="protein sequence ID" value="VDK37477.1"/>
    <property type="molecule type" value="Genomic_DNA"/>
</dbReference>
<name>A0A183D2T7_9BILA</name>
<feature type="region of interest" description="Disordered" evidence="1">
    <location>
        <begin position="1"/>
        <end position="41"/>
    </location>
</feature>
<reference evidence="2 3" key="2">
    <citation type="submission" date="2018-11" db="EMBL/GenBank/DDBJ databases">
        <authorList>
            <consortium name="Pathogen Informatics"/>
        </authorList>
    </citation>
    <scope>NUCLEOTIDE SEQUENCE [LARGE SCALE GENOMIC DNA]</scope>
</reference>
<gene>
    <name evidence="2" type="ORF">GPUH_LOCUS3028</name>
</gene>
<keyword evidence="3" id="KW-1185">Reference proteome</keyword>
<accession>A0A183D2T7</accession>
<evidence type="ECO:0000313" key="2">
    <source>
        <dbReference type="EMBL" id="VDK37477.1"/>
    </source>
</evidence>